<comment type="caution">
    <text evidence="1">The sequence shown here is derived from an EMBL/GenBank/DDBJ whole genome shotgun (WGS) entry which is preliminary data.</text>
</comment>
<evidence type="ECO:0000313" key="2">
    <source>
        <dbReference type="Proteomes" id="UP001222325"/>
    </source>
</evidence>
<dbReference type="EMBL" id="JARJCN010000051">
    <property type="protein sequence ID" value="KAJ7081124.1"/>
    <property type="molecule type" value="Genomic_DNA"/>
</dbReference>
<protein>
    <submittedName>
        <fullName evidence="1">Uncharacterized protein</fullName>
    </submittedName>
</protein>
<accession>A0AAD6TXI5</accession>
<dbReference type="Proteomes" id="UP001222325">
    <property type="component" value="Unassembled WGS sequence"/>
</dbReference>
<evidence type="ECO:0000313" key="1">
    <source>
        <dbReference type="EMBL" id="KAJ7081124.1"/>
    </source>
</evidence>
<name>A0AAD6TXI5_9AGAR</name>
<sequence length="220" mass="24253">MAGSVNYSSGPDFITRMGAPAIHSRRSARPIIPVYAAVPRATVPPPSEHELHPYTLMDIRSSPVLRACAACSTNSYIFTMRKRLGVPLRLPPRGSAPSGSVCFIPLGTSSRADADGELVNDIIAFAPGYIADELCTLPVRHPAGPLHITLKIEGHPPVDDVVYGSCVHRDITAEDFVWWVAHHMRVLAEWGFRRDSDNLELLWLHSGDEGHWTVQGRFRD</sequence>
<dbReference type="AlphaFoldDB" id="A0AAD6TXI5"/>
<proteinExistence type="predicted"/>
<keyword evidence="2" id="KW-1185">Reference proteome</keyword>
<gene>
    <name evidence="1" type="ORF">B0H15DRAFT_953138</name>
</gene>
<reference evidence="1" key="1">
    <citation type="submission" date="2023-03" db="EMBL/GenBank/DDBJ databases">
        <title>Massive genome expansion in bonnet fungi (Mycena s.s.) driven by repeated elements and novel gene families across ecological guilds.</title>
        <authorList>
            <consortium name="Lawrence Berkeley National Laboratory"/>
            <person name="Harder C.B."/>
            <person name="Miyauchi S."/>
            <person name="Viragh M."/>
            <person name="Kuo A."/>
            <person name="Thoen E."/>
            <person name="Andreopoulos B."/>
            <person name="Lu D."/>
            <person name="Skrede I."/>
            <person name="Drula E."/>
            <person name="Henrissat B."/>
            <person name="Morin E."/>
            <person name="Kohler A."/>
            <person name="Barry K."/>
            <person name="LaButti K."/>
            <person name="Morin E."/>
            <person name="Salamov A."/>
            <person name="Lipzen A."/>
            <person name="Mereny Z."/>
            <person name="Hegedus B."/>
            <person name="Baldrian P."/>
            <person name="Stursova M."/>
            <person name="Weitz H."/>
            <person name="Taylor A."/>
            <person name="Grigoriev I.V."/>
            <person name="Nagy L.G."/>
            <person name="Martin F."/>
            <person name="Kauserud H."/>
        </authorList>
    </citation>
    <scope>NUCLEOTIDE SEQUENCE</scope>
    <source>
        <strain evidence="1">CBHHK173m</strain>
    </source>
</reference>
<organism evidence="1 2">
    <name type="scientific">Mycena belliarum</name>
    <dbReference type="NCBI Taxonomy" id="1033014"/>
    <lineage>
        <taxon>Eukaryota</taxon>
        <taxon>Fungi</taxon>
        <taxon>Dikarya</taxon>
        <taxon>Basidiomycota</taxon>
        <taxon>Agaricomycotina</taxon>
        <taxon>Agaricomycetes</taxon>
        <taxon>Agaricomycetidae</taxon>
        <taxon>Agaricales</taxon>
        <taxon>Marasmiineae</taxon>
        <taxon>Mycenaceae</taxon>
        <taxon>Mycena</taxon>
    </lineage>
</organism>